<dbReference type="Gramene" id="OE9A107683T1">
    <property type="protein sequence ID" value="OE9A107683C1"/>
    <property type="gene ID" value="OE9A107683"/>
</dbReference>
<dbReference type="InterPro" id="IPR002495">
    <property type="entry name" value="Glyco_trans_8"/>
</dbReference>
<comment type="similarity">
    <text evidence="4">Belongs to the glycosyltransferase 8 family.</text>
</comment>
<evidence type="ECO:0000313" key="6">
    <source>
        <dbReference type="Proteomes" id="UP000594638"/>
    </source>
</evidence>
<dbReference type="EMBL" id="CACTIH010000616">
    <property type="protein sequence ID" value="CAA2961779.1"/>
    <property type="molecule type" value="Genomic_DNA"/>
</dbReference>
<name>A0A8S0Q4E9_OLEEU</name>
<keyword evidence="1" id="KW-0328">Glycosyltransferase</keyword>
<comment type="caution">
    <text evidence="5">The sequence shown here is derived from an EMBL/GenBank/DDBJ whole genome shotgun (WGS) entry which is preliminary data.</text>
</comment>
<dbReference type="EC" id="2.4.1.-" evidence="4"/>
<keyword evidence="2" id="KW-0808">Transferase</keyword>
<dbReference type="AlphaFoldDB" id="A0A8S0Q4E9"/>
<evidence type="ECO:0000256" key="4">
    <source>
        <dbReference type="RuleBase" id="RU362027"/>
    </source>
</evidence>
<evidence type="ECO:0000256" key="2">
    <source>
        <dbReference type="ARBA" id="ARBA00022679"/>
    </source>
</evidence>
<dbReference type="OrthoDB" id="2014201at2759"/>
<dbReference type="Pfam" id="PF01501">
    <property type="entry name" value="Glyco_transf_8"/>
    <property type="match status" value="2"/>
</dbReference>
<evidence type="ECO:0000256" key="1">
    <source>
        <dbReference type="ARBA" id="ARBA00022676"/>
    </source>
</evidence>
<dbReference type="GO" id="GO:0016757">
    <property type="term" value="F:glycosyltransferase activity"/>
    <property type="evidence" value="ECO:0007669"/>
    <property type="project" value="UniProtKB-KW"/>
</dbReference>
<dbReference type="PANTHER" id="PTHR11183">
    <property type="entry name" value="GLYCOGENIN SUBFAMILY MEMBER"/>
    <property type="match status" value="1"/>
</dbReference>
<evidence type="ECO:0000256" key="3">
    <source>
        <dbReference type="ARBA" id="ARBA00023211"/>
    </source>
</evidence>
<gene>
    <name evidence="5" type="ORF">OLEA9_A107683</name>
</gene>
<dbReference type="Proteomes" id="UP000594638">
    <property type="component" value="Unassembled WGS sequence"/>
</dbReference>
<proteinExistence type="inferred from homology"/>
<evidence type="ECO:0000313" key="5">
    <source>
        <dbReference type="EMBL" id="CAA2961779.1"/>
    </source>
</evidence>
<sequence>MALEIPLDAYTSTSKVSKLNSKKAFVTFFSNDDYVKGVVGLVKSLRNVKSAYPLVVAILLDVPKEHREFLRSQDCIVRKIVPTHPLENQIQFAMAYYVINYSKLRVWNVTWPAELGSPPPLYFNAGMFVFEPSKLTYENLLQTLQITPPTPFAEQDFLNMFFEKVYKPIPLIYNLVLAMLCQHPDIQPGSSNAVSTPREC</sequence>
<dbReference type="InterPro" id="IPR029044">
    <property type="entry name" value="Nucleotide-diphossugar_trans"/>
</dbReference>
<dbReference type="Gene3D" id="3.90.550.10">
    <property type="entry name" value="Spore Coat Polysaccharide Biosynthesis Protein SpsA, Chain A"/>
    <property type="match status" value="2"/>
</dbReference>
<keyword evidence="6" id="KW-1185">Reference proteome</keyword>
<keyword evidence="3" id="KW-0464">Manganese</keyword>
<dbReference type="InterPro" id="IPR050587">
    <property type="entry name" value="GNT1/Glycosyltrans_8"/>
</dbReference>
<protein>
    <recommendedName>
        <fullName evidence="4">Hexosyltransferase</fullName>
        <ecNumber evidence="4">2.4.1.-</ecNumber>
    </recommendedName>
</protein>
<reference evidence="5 6" key="1">
    <citation type="submission" date="2019-12" db="EMBL/GenBank/DDBJ databases">
        <authorList>
            <person name="Alioto T."/>
            <person name="Alioto T."/>
            <person name="Gomez Garrido J."/>
        </authorList>
    </citation>
    <scope>NUCLEOTIDE SEQUENCE [LARGE SCALE GENOMIC DNA]</scope>
</reference>
<accession>A0A8S0Q4E9</accession>
<dbReference type="SUPFAM" id="SSF53448">
    <property type="entry name" value="Nucleotide-diphospho-sugar transferases"/>
    <property type="match status" value="1"/>
</dbReference>
<organism evidence="5 6">
    <name type="scientific">Olea europaea subsp. europaea</name>
    <dbReference type="NCBI Taxonomy" id="158383"/>
    <lineage>
        <taxon>Eukaryota</taxon>
        <taxon>Viridiplantae</taxon>
        <taxon>Streptophyta</taxon>
        <taxon>Embryophyta</taxon>
        <taxon>Tracheophyta</taxon>
        <taxon>Spermatophyta</taxon>
        <taxon>Magnoliopsida</taxon>
        <taxon>eudicotyledons</taxon>
        <taxon>Gunneridae</taxon>
        <taxon>Pentapetalae</taxon>
        <taxon>asterids</taxon>
        <taxon>lamiids</taxon>
        <taxon>Lamiales</taxon>
        <taxon>Oleaceae</taxon>
        <taxon>Oleeae</taxon>
        <taxon>Olea</taxon>
    </lineage>
</organism>